<reference evidence="13" key="2">
    <citation type="submission" date="2025-09" db="UniProtKB">
        <authorList>
            <consortium name="Ensembl"/>
        </authorList>
    </citation>
    <scope>IDENTIFICATION</scope>
</reference>
<comment type="similarity">
    <text evidence="2">Belongs to the krueppel C2H2-type zinc-finger protein family.</text>
</comment>
<dbReference type="PANTHER" id="PTHR16515">
    <property type="entry name" value="PR DOMAIN ZINC FINGER PROTEIN"/>
    <property type="match status" value="1"/>
</dbReference>
<dbReference type="GeneTree" id="ENSGT00940000157046"/>
<keyword evidence="4" id="KW-0677">Repeat</keyword>
<dbReference type="FunFam" id="3.30.160.60:FF:002343">
    <property type="entry name" value="Zinc finger protein 33A"/>
    <property type="match status" value="1"/>
</dbReference>
<keyword evidence="9" id="KW-0804">Transcription</keyword>
<feature type="domain" description="C2H2-type" evidence="12">
    <location>
        <begin position="411"/>
        <end position="438"/>
    </location>
</feature>
<keyword evidence="14" id="KW-1185">Reference proteome</keyword>
<keyword evidence="10" id="KW-0539">Nucleus</keyword>
<dbReference type="GO" id="GO:0010468">
    <property type="term" value="P:regulation of gene expression"/>
    <property type="evidence" value="ECO:0007669"/>
    <property type="project" value="TreeGrafter"/>
</dbReference>
<sequence length="478" mass="55249">MSFEDLLSAFFLLPLELELHLLTFITNYYANQIYTIVLMPILCLFDTLTDFFCEQSSEKSTTMFRMFSWTKNVHTITERSLQQDQKSHCAMSKEYEQKCRLDQVKLNIDTCEKTDKDTECNELFSCSSDPQEYTNTPSVTCINSLGQNSTQQVYVSIQKGEVEVDTLRTGRTPFDHVKHTSGRHNQLEEQCKCSVCNKYFSNIKDHRLHMRTHTDENPYECNMCSKSLTSNQTCQIHMDKKPYKCIICSKSFTLNSTRKKHMRTHTGEKPYNCSLCNKSFSQNTGRQIHMMTHTGEKPYKCNVCNGTFYDSSGRRAHMRTHTGEKPFKCSFCGKSFKQYASRMVHMRTHTGEKPYKCNICSKSFTQNSTHKQHMRTHTGEKPYNCSVCNKSFSQNAGRQIHMVTHTGEKPYKCTVCSKSFVKSTTLKEHMRTHTGERPYGCSVCNKSFRRLSNLRVHMRTHSGPYKCTPMTNAPTSKG</sequence>
<dbReference type="GO" id="GO:0008270">
    <property type="term" value="F:zinc ion binding"/>
    <property type="evidence" value="ECO:0007669"/>
    <property type="project" value="UniProtKB-KW"/>
</dbReference>
<dbReference type="FunFam" id="3.30.160.60:FF:000774">
    <property type="entry name" value="Zinc finger protein"/>
    <property type="match status" value="1"/>
</dbReference>
<dbReference type="InterPro" id="IPR036236">
    <property type="entry name" value="Znf_C2H2_sf"/>
</dbReference>
<dbReference type="GO" id="GO:0045596">
    <property type="term" value="P:negative regulation of cell differentiation"/>
    <property type="evidence" value="ECO:0007669"/>
    <property type="project" value="UniProtKB-ARBA"/>
</dbReference>
<feature type="domain" description="C2H2-type" evidence="12">
    <location>
        <begin position="299"/>
        <end position="326"/>
    </location>
</feature>
<dbReference type="Ensembl" id="ENSEBUT00000028254.1">
    <property type="protein sequence ID" value="ENSEBUP00000027678.1"/>
    <property type="gene ID" value="ENSEBUG00000016944.1"/>
</dbReference>
<keyword evidence="8" id="KW-0238">DNA-binding</keyword>
<evidence type="ECO:0000256" key="10">
    <source>
        <dbReference type="ARBA" id="ARBA00023242"/>
    </source>
</evidence>
<evidence type="ECO:0000256" key="8">
    <source>
        <dbReference type="ARBA" id="ARBA00023125"/>
    </source>
</evidence>
<feature type="domain" description="C2H2-type" evidence="12">
    <location>
        <begin position="327"/>
        <end position="354"/>
    </location>
</feature>
<comment type="subcellular location">
    <subcellularLocation>
        <location evidence="1">Nucleus</location>
    </subcellularLocation>
</comment>
<feature type="domain" description="C2H2-type" evidence="12">
    <location>
        <begin position="243"/>
        <end position="270"/>
    </location>
</feature>
<dbReference type="PROSITE" id="PS50157">
    <property type="entry name" value="ZINC_FINGER_C2H2_2"/>
    <property type="match status" value="9"/>
</dbReference>
<evidence type="ECO:0000256" key="2">
    <source>
        <dbReference type="ARBA" id="ARBA00006991"/>
    </source>
</evidence>
<dbReference type="PROSITE" id="PS00028">
    <property type="entry name" value="ZINC_FINGER_C2H2_1"/>
    <property type="match status" value="9"/>
</dbReference>
<keyword evidence="5 11" id="KW-0863">Zinc-finger</keyword>
<dbReference type="Pfam" id="PF00096">
    <property type="entry name" value="zf-C2H2"/>
    <property type="match status" value="8"/>
</dbReference>
<evidence type="ECO:0000313" key="13">
    <source>
        <dbReference type="Ensembl" id="ENSEBUP00000027678.1"/>
    </source>
</evidence>
<evidence type="ECO:0000256" key="9">
    <source>
        <dbReference type="ARBA" id="ARBA00023163"/>
    </source>
</evidence>
<feature type="domain" description="C2H2-type" evidence="12">
    <location>
        <begin position="271"/>
        <end position="298"/>
    </location>
</feature>
<dbReference type="FunFam" id="3.30.160.60:FF:000912">
    <property type="entry name" value="Zinc finger protein 660"/>
    <property type="match status" value="2"/>
</dbReference>
<evidence type="ECO:0000259" key="12">
    <source>
        <dbReference type="PROSITE" id="PS50157"/>
    </source>
</evidence>
<dbReference type="Proteomes" id="UP000694388">
    <property type="component" value="Unplaced"/>
</dbReference>
<evidence type="ECO:0000256" key="5">
    <source>
        <dbReference type="ARBA" id="ARBA00022771"/>
    </source>
</evidence>
<keyword evidence="7" id="KW-0805">Transcription regulation</keyword>
<evidence type="ECO:0000256" key="3">
    <source>
        <dbReference type="ARBA" id="ARBA00022723"/>
    </source>
</evidence>
<dbReference type="FunFam" id="3.30.160.60:FF:001498">
    <property type="entry name" value="Zinc finger protein 404"/>
    <property type="match status" value="1"/>
</dbReference>
<dbReference type="FunFam" id="3.30.160.60:FF:001506">
    <property type="entry name" value="Zinc finger protein"/>
    <property type="match status" value="1"/>
</dbReference>
<feature type="domain" description="C2H2-type" evidence="12">
    <location>
        <begin position="191"/>
        <end position="218"/>
    </location>
</feature>
<dbReference type="Pfam" id="PF13912">
    <property type="entry name" value="zf-C2H2_6"/>
    <property type="match status" value="1"/>
</dbReference>
<accession>A0A8C4X2D2</accession>
<evidence type="ECO:0000256" key="6">
    <source>
        <dbReference type="ARBA" id="ARBA00022833"/>
    </source>
</evidence>
<feature type="domain" description="C2H2-type" evidence="12">
    <location>
        <begin position="439"/>
        <end position="466"/>
    </location>
</feature>
<keyword evidence="6" id="KW-0862">Zinc</keyword>
<dbReference type="FunFam" id="3.30.160.60:FF:000875">
    <property type="entry name" value="zinc finger protein 236 isoform X7"/>
    <property type="match status" value="1"/>
</dbReference>
<dbReference type="GO" id="GO:0003677">
    <property type="term" value="F:DNA binding"/>
    <property type="evidence" value="ECO:0007669"/>
    <property type="project" value="UniProtKB-KW"/>
</dbReference>
<dbReference type="PANTHER" id="PTHR16515:SF49">
    <property type="entry name" value="GASTRULA ZINC FINGER PROTEIN XLCGF49.1-LIKE-RELATED"/>
    <property type="match status" value="1"/>
</dbReference>
<dbReference type="InterPro" id="IPR050331">
    <property type="entry name" value="Zinc_finger"/>
</dbReference>
<proteinExistence type="inferred from homology"/>
<reference evidence="13" key="1">
    <citation type="submission" date="2025-08" db="UniProtKB">
        <authorList>
            <consortium name="Ensembl"/>
        </authorList>
    </citation>
    <scope>IDENTIFICATION</scope>
</reference>
<evidence type="ECO:0000256" key="11">
    <source>
        <dbReference type="PROSITE-ProRule" id="PRU00042"/>
    </source>
</evidence>
<evidence type="ECO:0000313" key="14">
    <source>
        <dbReference type="Proteomes" id="UP000694388"/>
    </source>
</evidence>
<protein>
    <recommendedName>
        <fullName evidence="12">C2H2-type domain-containing protein</fullName>
    </recommendedName>
</protein>
<dbReference type="AlphaFoldDB" id="A0A8C4X2D2"/>
<dbReference type="SMART" id="SM00355">
    <property type="entry name" value="ZnF_C2H2"/>
    <property type="match status" value="10"/>
</dbReference>
<dbReference type="Gene3D" id="3.30.160.60">
    <property type="entry name" value="Classic Zinc Finger"/>
    <property type="match status" value="10"/>
</dbReference>
<evidence type="ECO:0000256" key="4">
    <source>
        <dbReference type="ARBA" id="ARBA00022737"/>
    </source>
</evidence>
<evidence type="ECO:0000256" key="1">
    <source>
        <dbReference type="ARBA" id="ARBA00004123"/>
    </source>
</evidence>
<dbReference type="OMA" id="ANICRAC"/>
<dbReference type="FunFam" id="3.30.160.60:FF:000110">
    <property type="entry name" value="Zinc finger protein-like"/>
    <property type="match status" value="1"/>
</dbReference>
<dbReference type="GO" id="GO:0005634">
    <property type="term" value="C:nucleus"/>
    <property type="evidence" value="ECO:0007669"/>
    <property type="project" value="UniProtKB-SubCell"/>
</dbReference>
<organism evidence="13 14">
    <name type="scientific">Eptatretus burgeri</name>
    <name type="common">Inshore hagfish</name>
    <dbReference type="NCBI Taxonomy" id="7764"/>
    <lineage>
        <taxon>Eukaryota</taxon>
        <taxon>Metazoa</taxon>
        <taxon>Chordata</taxon>
        <taxon>Craniata</taxon>
        <taxon>Vertebrata</taxon>
        <taxon>Cyclostomata</taxon>
        <taxon>Myxini</taxon>
        <taxon>Myxiniformes</taxon>
        <taxon>Myxinidae</taxon>
        <taxon>Eptatretinae</taxon>
        <taxon>Eptatretus</taxon>
    </lineage>
</organism>
<feature type="domain" description="C2H2-type" evidence="12">
    <location>
        <begin position="355"/>
        <end position="382"/>
    </location>
</feature>
<dbReference type="InterPro" id="IPR013087">
    <property type="entry name" value="Znf_C2H2_type"/>
</dbReference>
<evidence type="ECO:0000256" key="7">
    <source>
        <dbReference type="ARBA" id="ARBA00023015"/>
    </source>
</evidence>
<dbReference type="SUPFAM" id="SSF57667">
    <property type="entry name" value="beta-beta-alpha zinc fingers"/>
    <property type="match status" value="6"/>
</dbReference>
<name>A0A8C4X2D2_EPTBU</name>
<feature type="domain" description="C2H2-type" evidence="12">
    <location>
        <begin position="383"/>
        <end position="410"/>
    </location>
</feature>
<keyword evidence="3" id="KW-0479">Metal-binding</keyword>